<evidence type="ECO:0000313" key="11">
    <source>
        <dbReference type="EMBL" id="AQN78453.1"/>
    </source>
</evidence>
<feature type="transmembrane region" description="Helical" evidence="10">
    <location>
        <begin position="28"/>
        <end position="54"/>
    </location>
</feature>
<dbReference type="EMBL" id="KY445518">
    <property type="protein sequence ID" value="AQN78453.1"/>
    <property type="molecule type" value="mRNA"/>
</dbReference>
<dbReference type="GO" id="GO:0004984">
    <property type="term" value="F:olfactory receptor activity"/>
    <property type="evidence" value="ECO:0007669"/>
    <property type="project" value="InterPro"/>
</dbReference>
<protein>
    <recommendedName>
        <fullName evidence="10">Odorant receptor</fullName>
    </recommendedName>
</protein>
<comment type="caution">
    <text evidence="10">Lacks conserved residue(s) required for the propagation of feature annotation.</text>
</comment>
<evidence type="ECO:0000256" key="4">
    <source>
        <dbReference type="ARBA" id="ARBA00022692"/>
    </source>
</evidence>
<evidence type="ECO:0000256" key="8">
    <source>
        <dbReference type="ARBA" id="ARBA00023170"/>
    </source>
</evidence>
<keyword evidence="5 10" id="KW-0552">Olfaction</keyword>
<keyword evidence="2" id="KW-1003">Cell membrane</keyword>
<evidence type="ECO:0000256" key="5">
    <source>
        <dbReference type="ARBA" id="ARBA00022725"/>
    </source>
</evidence>
<dbReference type="InterPro" id="IPR004117">
    <property type="entry name" value="7tm6_olfct_rcpt"/>
</dbReference>
<keyword evidence="4 10" id="KW-0812">Transmembrane</keyword>
<evidence type="ECO:0000256" key="2">
    <source>
        <dbReference type="ARBA" id="ARBA00022475"/>
    </source>
</evidence>
<sequence>MAILSESFLLLSICGLWKPNTWSGWKSIIFYLYAIFVFFLHNGFVLAEILDLFLSISTADERIDTIVTLISMLAVTAKMVGIYATRNDILGVCERFDSEWHAPNPDEIQIQQTCDSNFRFYFFVYTSMFEMAVSGNTLGRLRADTPAFTLPFKIYVPYDYSSPGVFRLTVLFEFLAVLVASNIEAAFDTLFRGVMVQICARIQMLKRRFEVSVDSLQKMRSEKSSDSREYKKMEQELFSDWIKKHNAILRLSDDIESVFSKVIFVQYYLSSFVVCTTVYILSQTPFSPPFIGIGGYLFVMTSEIFMICYSANQVTLEFADLSVAMYNTNWFVLSIPAKRYIVIMMTRTLRPIIFTSGHLVTLSLESFKSLMKVTYSIYNVLKN</sequence>
<evidence type="ECO:0000256" key="3">
    <source>
        <dbReference type="ARBA" id="ARBA00022606"/>
    </source>
</evidence>
<dbReference type="AlphaFoldDB" id="A0A1S5VFN7"/>
<evidence type="ECO:0000256" key="6">
    <source>
        <dbReference type="ARBA" id="ARBA00022989"/>
    </source>
</evidence>
<keyword evidence="9 10" id="KW-0807">Transducer</keyword>
<evidence type="ECO:0000256" key="10">
    <source>
        <dbReference type="RuleBase" id="RU351113"/>
    </source>
</evidence>
<dbReference type="GO" id="GO:0007165">
    <property type="term" value="P:signal transduction"/>
    <property type="evidence" value="ECO:0007669"/>
    <property type="project" value="UniProtKB-KW"/>
</dbReference>
<keyword evidence="6 10" id="KW-1133">Transmembrane helix</keyword>
<feature type="transmembrane region" description="Helical" evidence="10">
    <location>
        <begin position="293"/>
        <end position="312"/>
    </location>
</feature>
<dbReference type="GO" id="GO:0005886">
    <property type="term" value="C:plasma membrane"/>
    <property type="evidence" value="ECO:0007669"/>
    <property type="project" value="UniProtKB-SubCell"/>
</dbReference>
<dbReference type="GO" id="GO:0005549">
    <property type="term" value="F:odorant binding"/>
    <property type="evidence" value="ECO:0007669"/>
    <property type="project" value="InterPro"/>
</dbReference>
<comment type="subcellular location">
    <subcellularLocation>
        <location evidence="1 10">Cell membrane</location>
        <topology evidence="1 10">Multi-pass membrane protein</topology>
    </subcellularLocation>
</comment>
<dbReference type="PANTHER" id="PTHR21137">
    <property type="entry name" value="ODORANT RECEPTOR"/>
    <property type="match status" value="1"/>
</dbReference>
<organism evidence="11">
    <name type="scientific">Meteorus pulchricornis</name>
    <dbReference type="NCBI Taxonomy" id="51522"/>
    <lineage>
        <taxon>Eukaryota</taxon>
        <taxon>Metazoa</taxon>
        <taxon>Ecdysozoa</taxon>
        <taxon>Arthropoda</taxon>
        <taxon>Hexapoda</taxon>
        <taxon>Insecta</taxon>
        <taxon>Pterygota</taxon>
        <taxon>Neoptera</taxon>
        <taxon>Endopterygota</taxon>
        <taxon>Hymenoptera</taxon>
        <taxon>Apocrita</taxon>
        <taxon>Ichneumonoidea</taxon>
        <taxon>Braconidae</taxon>
        <taxon>Meteorinae</taxon>
        <taxon>Meteorus</taxon>
    </lineage>
</organism>
<accession>A0A1S5VFN7</accession>
<feature type="transmembrane region" description="Helical" evidence="10">
    <location>
        <begin position="66"/>
        <end position="84"/>
    </location>
</feature>
<dbReference type="PANTHER" id="PTHR21137:SF35">
    <property type="entry name" value="ODORANT RECEPTOR 19A-RELATED"/>
    <property type="match status" value="1"/>
</dbReference>
<keyword evidence="7 10" id="KW-0472">Membrane</keyword>
<reference evidence="11" key="1">
    <citation type="journal article" date="2017" name="Comp. Biochem. Physiol. Part D Genomics Proteomics">
        <title>Candidate chemosensory genes identified in the endoparasitoid Meteorus pulchricornis (Hymenoptera: Braconidae) by antennal transcriptome analysis.</title>
        <authorList>
            <person name="Sheng S."/>
            <person name="Liao C.W."/>
            <person name="Zheng Y."/>
            <person name="Zhou Y."/>
            <person name="Xu Y."/>
            <person name="Song W.M."/>
            <person name="He P."/>
            <person name="Zhang J."/>
            <person name="Wu F.A."/>
        </authorList>
    </citation>
    <scope>NUCLEOTIDE SEQUENCE</scope>
    <source>
        <strain evidence="11">Zhenjiang</strain>
    </source>
</reference>
<feature type="transmembrane region" description="Helical" evidence="10">
    <location>
        <begin position="258"/>
        <end position="281"/>
    </location>
</feature>
<keyword evidence="8 10" id="KW-0675">Receptor</keyword>
<evidence type="ECO:0000256" key="9">
    <source>
        <dbReference type="ARBA" id="ARBA00023224"/>
    </source>
</evidence>
<proteinExistence type="evidence at transcript level"/>
<evidence type="ECO:0000256" key="1">
    <source>
        <dbReference type="ARBA" id="ARBA00004651"/>
    </source>
</evidence>
<comment type="similarity">
    <text evidence="10">Belongs to the insect chemoreceptor superfamily. Heteromeric odorant receptor channel (TC 1.A.69) family.</text>
</comment>
<dbReference type="Pfam" id="PF02949">
    <property type="entry name" value="7tm_6"/>
    <property type="match status" value="1"/>
</dbReference>
<name>A0A1S5VFN7_9HYME</name>
<keyword evidence="3 10" id="KW-0716">Sensory transduction</keyword>
<evidence type="ECO:0000256" key="7">
    <source>
        <dbReference type="ARBA" id="ARBA00023136"/>
    </source>
</evidence>